<dbReference type="RefSeq" id="XP_020435025.1">
    <property type="nucleotide sequence ID" value="XM_020574611.1"/>
</dbReference>
<evidence type="ECO:0000313" key="4">
    <source>
        <dbReference type="Proteomes" id="UP000001396"/>
    </source>
</evidence>
<dbReference type="GeneID" id="31359173"/>
<name>D3B6D8_HETP5</name>
<evidence type="ECO:0000313" key="3">
    <source>
        <dbReference type="EMBL" id="EFA82908.1"/>
    </source>
</evidence>
<organism evidence="3 4">
    <name type="scientific">Heterostelium pallidum (strain ATCC 26659 / Pp 5 / PN500)</name>
    <name type="common">Cellular slime mold</name>
    <name type="synonym">Polysphondylium pallidum</name>
    <dbReference type="NCBI Taxonomy" id="670386"/>
    <lineage>
        <taxon>Eukaryota</taxon>
        <taxon>Amoebozoa</taxon>
        <taxon>Evosea</taxon>
        <taxon>Eumycetozoa</taxon>
        <taxon>Dictyostelia</taxon>
        <taxon>Acytosteliales</taxon>
        <taxon>Acytosteliaceae</taxon>
        <taxon>Heterostelium</taxon>
    </lineage>
</organism>
<dbReference type="EMBL" id="ADBJ01000017">
    <property type="protein sequence ID" value="EFA82908.1"/>
    <property type="molecule type" value="Genomic_DNA"/>
</dbReference>
<feature type="region of interest" description="Disordered" evidence="1">
    <location>
        <begin position="206"/>
        <end position="245"/>
    </location>
</feature>
<evidence type="ECO:0000256" key="2">
    <source>
        <dbReference type="SAM" id="Phobius"/>
    </source>
</evidence>
<feature type="transmembrane region" description="Helical" evidence="2">
    <location>
        <begin position="79"/>
        <end position="103"/>
    </location>
</feature>
<feature type="compositionally biased region" description="Polar residues" evidence="1">
    <location>
        <begin position="227"/>
        <end position="239"/>
    </location>
</feature>
<sequence length="245" mass="28374">MKEEKSFQFIDKFTTTWITVADGSGTYLNHIEFTFYYSNDKIVDVKYKLDYNDEEIHRGKKPEHFYLIYKWQQVRDKDYTMSLFVLFFTGIALGGFVFTYNAFRFQLEFGSTTATKKRKEELPSYVGYNTNNDWKTYSDINNNSNNNNTNFNKNNEAFKSPRSNDAYDISNSNNSIPTMTVNQNINSNMESGGNFGFEAVDDSELVNFDHSPNLPSSSPTTTPTSPQHNKFNINKNSYPDNDKDK</sequence>
<feature type="region of interest" description="Disordered" evidence="1">
    <location>
        <begin position="145"/>
        <end position="175"/>
    </location>
</feature>
<keyword evidence="2" id="KW-0472">Membrane</keyword>
<dbReference type="PANTHER" id="PTHR36768">
    <property type="entry name" value="ATP-DEPENDENT HELICASE/DEOXYRIBONUCLEASE SUBUNIT B"/>
    <property type="match status" value="1"/>
</dbReference>
<accession>D3B6D8</accession>
<protein>
    <submittedName>
        <fullName evidence="3">Uncharacterized protein</fullName>
    </submittedName>
</protein>
<reference evidence="3 4" key="1">
    <citation type="journal article" date="2011" name="Genome Res.">
        <title>Phylogeny-wide analysis of social amoeba genomes highlights ancient origins for complex intercellular communication.</title>
        <authorList>
            <person name="Heidel A.J."/>
            <person name="Lawal H.M."/>
            <person name="Felder M."/>
            <person name="Schilde C."/>
            <person name="Helps N.R."/>
            <person name="Tunggal B."/>
            <person name="Rivero F."/>
            <person name="John U."/>
            <person name="Schleicher M."/>
            <person name="Eichinger L."/>
            <person name="Platzer M."/>
            <person name="Noegel A.A."/>
            <person name="Schaap P."/>
            <person name="Gloeckner G."/>
        </authorList>
    </citation>
    <scope>NUCLEOTIDE SEQUENCE [LARGE SCALE GENOMIC DNA]</scope>
    <source>
        <strain evidence="4">ATCC 26659 / Pp 5 / PN500</strain>
    </source>
</reference>
<dbReference type="AlphaFoldDB" id="D3B6D8"/>
<dbReference type="Proteomes" id="UP000001396">
    <property type="component" value="Unassembled WGS sequence"/>
</dbReference>
<dbReference type="InParanoid" id="D3B6D8"/>
<proteinExistence type="predicted"/>
<gene>
    <name evidence="3" type="ORF">PPL_03686</name>
</gene>
<dbReference type="PANTHER" id="PTHR36768:SF1">
    <property type="entry name" value="ATP-DEPENDENT HELICASE_DEOXYRIBONUCLEASE SUBUNIT B"/>
    <property type="match status" value="1"/>
</dbReference>
<keyword evidence="4" id="KW-1185">Reference proteome</keyword>
<feature type="compositionally biased region" description="Low complexity" evidence="1">
    <location>
        <begin position="215"/>
        <end position="226"/>
    </location>
</feature>
<keyword evidence="2" id="KW-1133">Transmembrane helix</keyword>
<comment type="caution">
    <text evidence="3">The sequence shown here is derived from an EMBL/GenBank/DDBJ whole genome shotgun (WGS) entry which is preliminary data.</text>
</comment>
<feature type="compositionally biased region" description="Low complexity" evidence="1">
    <location>
        <begin position="145"/>
        <end position="155"/>
    </location>
</feature>
<evidence type="ECO:0000256" key="1">
    <source>
        <dbReference type="SAM" id="MobiDB-lite"/>
    </source>
</evidence>
<keyword evidence="2" id="KW-0812">Transmembrane</keyword>